<evidence type="ECO:0000256" key="1">
    <source>
        <dbReference type="ARBA" id="ARBA00004141"/>
    </source>
</evidence>
<feature type="transmembrane region" description="Helical" evidence="6">
    <location>
        <begin position="7"/>
        <end position="27"/>
    </location>
</feature>
<comment type="caution">
    <text evidence="7">The sequence shown here is derived from an EMBL/GenBank/DDBJ whole genome shotgun (WGS) entry which is preliminary data.</text>
</comment>
<comment type="subcellular location">
    <subcellularLocation>
        <location evidence="6">Cell membrane</location>
        <topology evidence="6">Multi-pass membrane protein</topology>
    </subcellularLocation>
    <subcellularLocation>
        <location evidence="1">Membrane</location>
        <topology evidence="1">Multi-pass membrane protein</topology>
    </subcellularLocation>
</comment>
<evidence type="ECO:0000256" key="5">
    <source>
        <dbReference type="ARBA" id="ARBA00023136"/>
    </source>
</evidence>
<evidence type="ECO:0000256" key="3">
    <source>
        <dbReference type="ARBA" id="ARBA00022692"/>
    </source>
</evidence>
<dbReference type="Proteomes" id="UP001359886">
    <property type="component" value="Unassembled WGS sequence"/>
</dbReference>
<feature type="transmembrane region" description="Helical" evidence="6">
    <location>
        <begin position="247"/>
        <end position="266"/>
    </location>
</feature>
<dbReference type="InterPro" id="IPR002781">
    <property type="entry name" value="TM_pro_TauE-like"/>
</dbReference>
<dbReference type="EMBL" id="JAZHOG010000003">
    <property type="protein sequence ID" value="MEJ8566982.1"/>
    <property type="molecule type" value="Genomic_DNA"/>
</dbReference>
<feature type="transmembrane region" description="Helical" evidence="6">
    <location>
        <begin position="73"/>
        <end position="96"/>
    </location>
</feature>
<keyword evidence="8" id="KW-1185">Reference proteome</keyword>
<dbReference type="GO" id="GO:0005886">
    <property type="term" value="C:plasma membrane"/>
    <property type="evidence" value="ECO:0007669"/>
    <property type="project" value="UniProtKB-SubCell"/>
</dbReference>
<accession>A0AAW9R5P3</accession>
<dbReference type="RefSeq" id="WP_354694303.1">
    <property type="nucleotide sequence ID" value="NZ_JAZHOG010000003.1"/>
</dbReference>
<proteinExistence type="inferred from homology"/>
<feature type="transmembrane region" description="Helical" evidence="6">
    <location>
        <begin position="215"/>
        <end position="235"/>
    </location>
</feature>
<protein>
    <recommendedName>
        <fullName evidence="6">Probable membrane transporter protein</fullName>
    </recommendedName>
</protein>
<feature type="transmembrane region" description="Helical" evidence="6">
    <location>
        <begin position="187"/>
        <end position="208"/>
    </location>
</feature>
<dbReference type="Pfam" id="PF01925">
    <property type="entry name" value="TauE"/>
    <property type="match status" value="1"/>
</dbReference>
<feature type="transmembrane region" description="Helical" evidence="6">
    <location>
        <begin position="116"/>
        <end position="134"/>
    </location>
</feature>
<keyword evidence="4 6" id="KW-1133">Transmembrane helix</keyword>
<feature type="transmembrane region" description="Helical" evidence="6">
    <location>
        <begin position="146"/>
        <end position="167"/>
    </location>
</feature>
<keyword evidence="5 6" id="KW-0472">Membrane</keyword>
<evidence type="ECO:0000313" key="7">
    <source>
        <dbReference type="EMBL" id="MEJ8566982.1"/>
    </source>
</evidence>
<keyword evidence="3 6" id="KW-0812">Transmembrane</keyword>
<evidence type="ECO:0000256" key="4">
    <source>
        <dbReference type="ARBA" id="ARBA00022989"/>
    </source>
</evidence>
<organism evidence="7 8">
    <name type="scientific">Elongatibacter sediminis</name>
    <dbReference type="NCBI Taxonomy" id="3119006"/>
    <lineage>
        <taxon>Bacteria</taxon>
        <taxon>Pseudomonadati</taxon>
        <taxon>Pseudomonadota</taxon>
        <taxon>Gammaproteobacteria</taxon>
        <taxon>Chromatiales</taxon>
        <taxon>Wenzhouxiangellaceae</taxon>
        <taxon>Elongatibacter</taxon>
    </lineage>
</organism>
<gene>
    <name evidence="7" type="ORF">V3330_05045</name>
</gene>
<dbReference type="AlphaFoldDB" id="A0AAW9R5P3"/>
<evidence type="ECO:0000256" key="2">
    <source>
        <dbReference type="ARBA" id="ARBA00009142"/>
    </source>
</evidence>
<name>A0AAW9R5P3_9GAMM</name>
<feature type="transmembrane region" description="Helical" evidence="6">
    <location>
        <begin position="33"/>
        <end position="53"/>
    </location>
</feature>
<evidence type="ECO:0000313" key="8">
    <source>
        <dbReference type="Proteomes" id="UP001359886"/>
    </source>
</evidence>
<sequence>MDLSTTSFVAVSAAALLAAGLTLYSGFGLGTLLLPVFALFFPVEIAIVATALVHGANNVFKVLLLGRGADRGVVLYFGVPAVLAALAGALALGWLVSADSRLTVGTDVGPVAQVTPVKLMVGFLMVVFAVFELLPRFRRLAFDRRYLPLGGVLSGFFGGLTGHQGALRSAFLAKAGLDTPAFVGSNAVIGFLVDLTRIGVYAALFSAAGAGLSGFTGWPLVATGAASAFAGVLIGKRYLHKVTMRSVQLLVGSFLLAAGVALMLGLI</sequence>
<keyword evidence="6" id="KW-1003">Cell membrane</keyword>
<comment type="similarity">
    <text evidence="2 6">Belongs to the 4-toluene sulfonate uptake permease (TSUP) (TC 2.A.102) family.</text>
</comment>
<evidence type="ECO:0000256" key="6">
    <source>
        <dbReference type="RuleBase" id="RU363041"/>
    </source>
</evidence>
<reference evidence="7 8" key="1">
    <citation type="submission" date="2024-02" db="EMBL/GenBank/DDBJ databases">
        <title>A novel Wenzhouxiangellaceae bacterium, isolated from coastal sediments.</title>
        <authorList>
            <person name="Du Z.-J."/>
            <person name="Ye Y.-Q."/>
            <person name="Zhang X.-Y."/>
        </authorList>
    </citation>
    <scope>NUCLEOTIDE SEQUENCE [LARGE SCALE GENOMIC DNA]</scope>
    <source>
        <strain evidence="7 8">CH-27</strain>
    </source>
</reference>